<dbReference type="GO" id="GO:0042761">
    <property type="term" value="P:very long-chain fatty acid biosynthetic process"/>
    <property type="evidence" value="ECO:0007669"/>
    <property type="project" value="TreeGrafter"/>
</dbReference>
<evidence type="ECO:0000256" key="10">
    <source>
        <dbReference type="RuleBase" id="RU361115"/>
    </source>
</evidence>
<dbReference type="Pfam" id="PF01151">
    <property type="entry name" value="ELO"/>
    <property type="match status" value="1"/>
</dbReference>
<dbReference type="GO" id="GO:0009922">
    <property type="term" value="F:fatty acid elongase activity"/>
    <property type="evidence" value="ECO:0007669"/>
    <property type="project" value="InterPro"/>
</dbReference>
<reference evidence="12" key="1">
    <citation type="submission" date="2016-05" db="EMBL/GenBank/DDBJ databases">
        <title>Comparative genomics of biotechnologically important yeasts.</title>
        <authorList>
            <consortium name="DOE Joint Genome Institute"/>
            <person name="Riley R."/>
            <person name="Haridas S."/>
            <person name="Wolfe K.H."/>
            <person name="Lopes M.R."/>
            <person name="Hittinger C.T."/>
            <person name="Goker M."/>
            <person name="Salamov A."/>
            <person name="Wisecaver J."/>
            <person name="Long T.M."/>
            <person name="Aerts A.L."/>
            <person name="Barry K."/>
            <person name="Choi C."/>
            <person name="Clum A."/>
            <person name="Coughlan A.Y."/>
            <person name="Deshpande S."/>
            <person name="Douglass A.P."/>
            <person name="Hanson S.J."/>
            <person name="Klenk H.-P."/>
            <person name="Labutti K."/>
            <person name="Lapidus A."/>
            <person name="Lindquist E."/>
            <person name="Lipzen A."/>
            <person name="Meier-Kolthoff J.P."/>
            <person name="Ohm R.A."/>
            <person name="Otillar R.P."/>
            <person name="Pangilinan J."/>
            <person name="Peng Y."/>
            <person name="Rokas A."/>
            <person name="Rosa C.A."/>
            <person name="Scheuner C."/>
            <person name="Sibirny A.A."/>
            <person name="Slot J.C."/>
            <person name="Stielow J.B."/>
            <person name="Sun H."/>
            <person name="Kurtzman C.P."/>
            <person name="Blackwell M."/>
            <person name="Grigoriev I.V."/>
            <person name="Jeffries T.W."/>
        </authorList>
    </citation>
    <scope>NUCLEOTIDE SEQUENCE [LARGE SCALE GENOMIC DNA]</scope>
    <source>
        <strain evidence="12">NRRL Y-2460</strain>
    </source>
</reference>
<dbReference type="GO" id="GO:0030148">
    <property type="term" value="P:sphingolipid biosynthetic process"/>
    <property type="evidence" value="ECO:0007669"/>
    <property type="project" value="TreeGrafter"/>
</dbReference>
<comment type="subcellular location">
    <subcellularLocation>
        <location evidence="1">Membrane</location>
        <topology evidence="1">Multi-pass membrane protein</topology>
    </subcellularLocation>
</comment>
<dbReference type="OrthoDB" id="10259681at2759"/>
<comment type="similarity">
    <text evidence="10">Belongs to the ELO family.</text>
</comment>
<protein>
    <recommendedName>
        <fullName evidence="10">Elongation of fatty acids protein</fullName>
        <ecNumber evidence="10">2.3.1.-</ecNumber>
    </recommendedName>
</protein>
<accession>A0A1E4TPM1</accession>
<evidence type="ECO:0000256" key="5">
    <source>
        <dbReference type="ARBA" id="ARBA00022832"/>
    </source>
</evidence>
<evidence type="ECO:0000256" key="2">
    <source>
        <dbReference type="ARBA" id="ARBA00022516"/>
    </source>
</evidence>
<evidence type="ECO:0000313" key="11">
    <source>
        <dbReference type="EMBL" id="ODV93704.1"/>
    </source>
</evidence>
<dbReference type="PANTHER" id="PTHR11157:SF169">
    <property type="entry name" value="ELONGATION OF FATTY ACIDS PROTEIN"/>
    <property type="match status" value="1"/>
</dbReference>
<dbReference type="GO" id="GO:0019367">
    <property type="term" value="P:fatty acid elongation, saturated fatty acid"/>
    <property type="evidence" value="ECO:0007669"/>
    <property type="project" value="TreeGrafter"/>
</dbReference>
<evidence type="ECO:0000256" key="1">
    <source>
        <dbReference type="ARBA" id="ARBA00004141"/>
    </source>
</evidence>
<dbReference type="Proteomes" id="UP000094236">
    <property type="component" value="Unassembled WGS sequence"/>
</dbReference>
<evidence type="ECO:0000256" key="7">
    <source>
        <dbReference type="ARBA" id="ARBA00023098"/>
    </source>
</evidence>
<feature type="transmembrane region" description="Helical" evidence="10">
    <location>
        <begin position="321"/>
        <end position="340"/>
    </location>
</feature>
<gene>
    <name evidence="11" type="ORF">PACTADRAFT_4607</name>
</gene>
<proteinExistence type="inferred from homology"/>
<dbReference type="InterPro" id="IPR002076">
    <property type="entry name" value="ELO_fam"/>
</dbReference>
<dbReference type="STRING" id="669874.A0A1E4TPM1"/>
<keyword evidence="5 10" id="KW-0276">Fatty acid metabolism</keyword>
<organism evidence="11 12">
    <name type="scientific">Pachysolen tannophilus NRRL Y-2460</name>
    <dbReference type="NCBI Taxonomy" id="669874"/>
    <lineage>
        <taxon>Eukaryota</taxon>
        <taxon>Fungi</taxon>
        <taxon>Dikarya</taxon>
        <taxon>Ascomycota</taxon>
        <taxon>Saccharomycotina</taxon>
        <taxon>Pichiomycetes</taxon>
        <taxon>Pachysolenaceae</taxon>
        <taxon>Pachysolen</taxon>
    </lineage>
</organism>
<evidence type="ECO:0000256" key="9">
    <source>
        <dbReference type="ARBA" id="ARBA00023160"/>
    </source>
</evidence>
<keyword evidence="8 10" id="KW-0472">Membrane</keyword>
<dbReference type="GO" id="GO:0034625">
    <property type="term" value="P:fatty acid elongation, monounsaturated fatty acid"/>
    <property type="evidence" value="ECO:0007669"/>
    <property type="project" value="TreeGrafter"/>
</dbReference>
<dbReference type="GO" id="GO:0034626">
    <property type="term" value="P:fatty acid elongation, polyunsaturated fatty acid"/>
    <property type="evidence" value="ECO:0007669"/>
    <property type="project" value="TreeGrafter"/>
</dbReference>
<evidence type="ECO:0000256" key="4">
    <source>
        <dbReference type="ARBA" id="ARBA00022692"/>
    </source>
</evidence>
<keyword evidence="4 10" id="KW-0812">Transmembrane</keyword>
<keyword evidence="9 10" id="KW-0275">Fatty acid biosynthesis</keyword>
<feature type="transmembrane region" description="Helical" evidence="10">
    <location>
        <begin position="242"/>
        <end position="262"/>
    </location>
</feature>
<keyword evidence="3 10" id="KW-0808">Transferase</keyword>
<sequence length="357" mass="41433">MDSLTFSPSIGYPLAYFKILPNPEIFKFPSFKALPLSPFNDEHVFLNKLYVNSLDTRVPFTIAIVYFTSVYLCNKYIRQRQLKQYLLKNESIKDITKINFKKLPPAPFKFAKTKIFKIFVILHNIFLCGFSIYSFIGMTKSIYNNSHKIIPNIFELKNLNFSKNELFWQSICNLENGIWSNKNNLKGLAFYSFWFYISKFYEILDTIIILAKGKQSSILQSYHHSGAMISMWAGVRFSSPPIWVFVVFNSFIHTIMYFYFTLSCLHIRVPTAFKKSLTSMQICQFVSGISLALSHIFVNYYDNLTKEFKSCISDGDQAAALWINVIYLTPLTILFGAFYVESYKNPPKTILTPTIKP</sequence>
<dbReference type="EC" id="2.3.1.-" evidence="10"/>
<evidence type="ECO:0000256" key="8">
    <source>
        <dbReference type="ARBA" id="ARBA00023136"/>
    </source>
</evidence>
<keyword evidence="6 10" id="KW-1133">Transmembrane helix</keyword>
<keyword evidence="7 10" id="KW-0443">Lipid metabolism</keyword>
<evidence type="ECO:0000256" key="6">
    <source>
        <dbReference type="ARBA" id="ARBA00022989"/>
    </source>
</evidence>
<keyword evidence="2 10" id="KW-0444">Lipid biosynthesis</keyword>
<feature type="transmembrane region" description="Helical" evidence="10">
    <location>
        <begin position="115"/>
        <end position="136"/>
    </location>
</feature>
<dbReference type="GO" id="GO:0005789">
    <property type="term" value="C:endoplasmic reticulum membrane"/>
    <property type="evidence" value="ECO:0007669"/>
    <property type="project" value="TreeGrafter"/>
</dbReference>
<dbReference type="EMBL" id="KV454017">
    <property type="protein sequence ID" value="ODV93704.1"/>
    <property type="molecule type" value="Genomic_DNA"/>
</dbReference>
<dbReference type="AlphaFoldDB" id="A0A1E4TPM1"/>
<evidence type="ECO:0000313" key="12">
    <source>
        <dbReference type="Proteomes" id="UP000094236"/>
    </source>
</evidence>
<name>A0A1E4TPM1_PACTA</name>
<keyword evidence="12" id="KW-1185">Reference proteome</keyword>
<evidence type="ECO:0000256" key="3">
    <source>
        <dbReference type="ARBA" id="ARBA00022679"/>
    </source>
</evidence>
<dbReference type="PANTHER" id="PTHR11157">
    <property type="entry name" value="FATTY ACID ACYL TRANSFERASE-RELATED"/>
    <property type="match status" value="1"/>
</dbReference>
<feature type="transmembrane region" description="Helical" evidence="10">
    <location>
        <begin position="282"/>
        <end position="301"/>
    </location>
</feature>
<feature type="transmembrane region" description="Helical" evidence="10">
    <location>
        <begin position="58"/>
        <end position="77"/>
    </location>
</feature>
<comment type="catalytic activity">
    <reaction evidence="10">
        <text>an acyl-CoA + malonyl-CoA + H(+) = a 3-oxoacyl-CoA + CO2 + CoA</text>
        <dbReference type="Rhea" id="RHEA:50252"/>
        <dbReference type="ChEBI" id="CHEBI:15378"/>
        <dbReference type="ChEBI" id="CHEBI:16526"/>
        <dbReference type="ChEBI" id="CHEBI:57287"/>
        <dbReference type="ChEBI" id="CHEBI:57384"/>
        <dbReference type="ChEBI" id="CHEBI:58342"/>
        <dbReference type="ChEBI" id="CHEBI:90726"/>
    </reaction>
    <physiologicalReaction direction="left-to-right" evidence="10">
        <dbReference type="Rhea" id="RHEA:50253"/>
    </physiologicalReaction>
</comment>